<reference evidence="2" key="1">
    <citation type="submission" date="2013-09" db="EMBL/GenBank/DDBJ databases">
        <title>The Genome Sequence of Anopheles culicifacies species A.</title>
        <authorList>
            <consortium name="The Broad Institute Genomics Platform"/>
            <person name="Neafsey D.E."/>
            <person name="Besansky N."/>
            <person name="Howell P."/>
            <person name="Walton C."/>
            <person name="Young S.K."/>
            <person name="Zeng Q."/>
            <person name="Gargeya S."/>
            <person name="Fitzgerald M."/>
            <person name="Haas B."/>
            <person name="Abouelleil A."/>
            <person name="Allen A.W."/>
            <person name="Alvarado L."/>
            <person name="Arachchi H.M."/>
            <person name="Berlin A.M."/>
            <person name="Chapman S.B."/>
            <person name="Gainer-Dewar J."/>
            <person name="Goldberg J."/>
            <person name="Griggs A."/>
            <person name="Gujja S."/>
            <person name="Hansen M."/>
            <person name="Howarth C."/>
            <person name="Imamovic A."/>
            <person name="Ireland A."/>
            <person name="Larimer J."/>
            <person name="McCowan C."/>
            <person name="Murphy C."/>
            <person name="Pearson M."/>
            <person name="Poon T.W."/>
            <person name="Priest M."/>
            <person name="Roberts A."/>
            <person name="Saif S."/>
            <person name="Shea T."/>
            <person name="Sisk P."/>
            <person name="Sykes S."/>
            <person name="Wortman J."/>
            <person name="Nusbaum C."/>
            <person name="Birren B."/>
        </authorList>
    </citation>
    <scope>NUCLEOTIDE SEQUENCE [LARGE SCALE GENOMIC DNA]</scope>
    <source>
        <strain evidence="2">A-37</strain>
    </source>
</reference>
<sequence length="131" mass="14107">MSFIEGNVSRSSGAGSAPAELCGAWLGGDKLKVTVAGLGLTGRNSTKKLQNVLQEFCSPATPSASRFHPDGMEVMGSTWQMVRPVRCRHQVVREEKSLSKPTVGTADGPVCRCLHQDSKFGINIDWDFQAV</sequence>
<keyword evidence="2" id="KW-1185">Reference proteome</keyword>
<dbReference type="Proteomes" id="UP000075883">
    <property type="component" value="Unassembled WGS sequence"/>
</dbReference>
<dbReference type="EnsemblMetazoa" id="ACUA026498-RA">
    <property type="protein sequence ID" value="ACUA026498-PA"/>
    <property type="gene ID" value="ACUA026498"/>
</dbReference>
<evidence type="ECO:0000313" key="1">
    <source>
        <dbReference type="EnsemblMetazoa" id="ACUA026498-PA"/>
    </source>
</evidence>
<reference evidence="1" key="2">
    <citation type="submission" date="2020-05" db="UniProtKB">
        <authorList>
            <consortium name="EnsemblMetazoa"/>
        </authorList>
    </citation>
    <scope>IDENTIFICATION</scope>
    <source>
        <strain evidence="1">A-37</strain>
    </source>
</reference>
<dbReference type="AlphaFoldDB" id="A0A182MUF8"/>
<organism evidence="1 2">
    <name type="scientific">Anopheles culicifacies</name>
    <dbReference type="NCBI Taxonomy" id="139723"/>
    <lineage>
        <taxon>Eukaryota</taxon>
        <taxon>Metazoa</taxon>
        <taxon>Ecdysozoa</taxon>
        <taxon>Arthropoda</taxon>
        <taxon>Hexapoda</taxon>
        <taxon>Insecta</taxon>
        <taxon>Pterygota</taxon>
        <taxon>Neoptera</taxon>
        <taxon>Endopterygota</taxon>
        <taxon>Diptera</taxon>
        <taxon>Nematocera</taxon>
        <taxon>Culicoidea</taxon>
        <taxon>Culicidae</taxon>
        <taxon>Anophelinae</taxon>
        <taxon>Anopheles</taxon>
        <taxon>culicifacies species complex</taxon>
    </lineage>
</organism>
<protein>
    <submittedName>
        <fullName evidence="1">Uncharacterized protein</fullName>
    </submittedName>
</protein>
<dbReference type="VEuPathDB" id="VectorBase:ACUA026498"/>
<evidence type="ECO:0000313" key="2">
    <source>
        <dbReference type="Proteomes" id="UP000075883"/>
    </source>
</evidence>
<proteinExistence type="predicted"/>
<dbReference type="EMBL" id="AXCM01001916">
    <property type="status" value="NOT_ANNOTATED_CDS"/>
    <property type="molecule type" value="Genomic_DNA"/>
</dbReference>
<accession>A0A182MUF8</accession>
<name>A0A182MUF8_9DIPT</name>